<keyword evidence="3" id="KW-0808">Transferase</keyword>
<dbReference type="Pfam" id="PF06580">
    <property type="entry name" value="His_kinase"/>
    <property type="match status" value="1"/>
</dbReference>
<dbReference type="RefSeq" id="WP_095068692.1">
    <property type="nucleotide sequence ID" value="NZ_LT899436.1"/>
</dbReference>
<dbReference type="EMBL" id="LT899436">
    <property type="protein sequence ID" value="SNR13815.1"/>
    <property type="molecule type" value="Genomic_DNA"/>
</dbReference>
<dbReference type="OrthoDB" id="9809908at2"/>
<dbReference type="InterPro" id="IPR050640">
    <property type="entry name" value="Bact_2-comp_sensor_kinase"/>
</dbReference>
<keyword evidence="1" id="KW-0812">Transmembrane</keyword>
<dbReference type="PANTHER" id="PTHR34220:SF7">
    <property type="entry name" value="SENSOR HISTIDINE KINASE YPDA"/>
    <property type="match status" value="1"/>
</dbReference>
<dbReference type="InterPro" id="IPR010559">
    <property type="entry name" value="Sig_transdc_His_kin_internal"/>
</dbReference>
<keyword evidence="1" id="KW-0472">Membrane</keyword>
<feature type="transmembrane region" description="Helical" evidence="1">
    <location>
        <begin position="7"/>
        <end position="23"/>
    </location>
</feature>
<keyword evidence="1" id="KW-1133">Transmembrane helix</keyword>
<reference evidence="3 4" key="1">
    <citation type="submission" date="2017-07" db="EMBL/GenBank/DDBJ databases">
        <authorList>
            <person name="Sun Z.S."/>
            <person name="Albrecht U."/>
            <person name="Echele G."/>
            <person name="Lee C.C."/>
        </authorList>
    </citation>
    <scope>NUCLEOTIDE SEQUENCE [LARGE SCALE GENOMIC DNA]</scope>
    <source>
        <strain evidence="4">type strain: KCTC 22618</strain>
    </source>
</reference>
<evidence type="ECO:0000313" key="3">
    <source>
        <dbReference type="EMBL" id="SNR13815.1"/>
    </source>
</evidence>
<feature type="transmembrane region" description="Helical" evidence="1">
    <location>
        <begin position="113"/>
        <end position="133"/>
    </location>
</feature>
<accession>A0A238U440</accession>
<keyword evidence="3" id="KW-0418">Kinase</keyword>
<feature type="transmembrane region" description="Helical" evidence="1">
    <location>
        <begin position="75"/>
        <end position="93"/>
    </location>
</feature>
<proteinExistence type="predicted"/>
<dbReference type="PANTHER" id="PTHR34220">
    <property type="entry name" value="SENSOR HISTIDINE KINASE YPDA"/>
    <property type="match status" value="1"/>
</dbReference>
<dbReference type="Gene3D" id="3.30.565.10">
    <property type="entry name" value="Histidine kinase-like ATPase, C-terminal domain"/>
    <property type="match status" value="1"/>
</dbReference>
<evidence type="ECO:0000256" key="1">
    <source>
        <dbReference type="SAM" id="Phobius"/>
    </source>
</evidence>
<organism evidence="3 4">
    <name type="scientific">Tenacibaculum jejuense</name>
    <dbReference type="NCBI Taxonomy" id="584609"/>
    <lineage>
        <taxon>Bacteria</taxon>
        <taxon>Pseudomonadati</taxon>
        <taxon>Bacteroidota</taxon>
        <taxon>Flavobacteriia</taxon>
        <taxon>Flavobacteriales</taxon>
        <taxon>Flavobacteriaceae</taxon>
        <taxon>Tenacibaculum</taxon>
    </lineage>
</organism>
<feature type="domain" description="Signal transduction histidine kinase internal region" evidence="2">
    <location>
        <begin position="156"/>
        <end position="234"/>
    </location>
</feature>
<gene>
    <name evidence="3" type="ORF">TJEJU_0005</name>
</gene>
<evidence type="ECO:0000259" key="2">
    <source>
        <dbReference type="Pfam" id="PF06580"/>
    </source>
</evidence>
<dbReference type="SUPFAM" id="SSF55874">
    <property type="entry name" value="ATPase domain of HSP90 chaperone/DNA topoisomerase II/histidine kinase"/>
    <property type="match status" value="1"/>
</dbReference>
<protein>
    <submittedName>
        <fullName evidence="3">Two-component system sensor histidine kinase</fullName>
        <ecNumber evidence="3">2.7.13.3</ecNumber>
    </submittedName>
</protein>
<dbReference type="InterPro" id="IPR036890">
    <property type="entry name" value="HATPase_C_sf"/>
</dbReference>
<dbReference type="EC" id="2.7.13.3" evidence="3"/>
<dbReference type="GO" id="GO:0016020">
    <property type="term" value="C:membrane"/>
    <property type="evidence" value="ECO:0007669"/>
    <property type="project" value="InterPro"/>
</dbReference>
<name>A0A238U440_9FLAO</name>
<dbReference type="GO" id="GO:0000155">
    <property type="term" value="F:phosphorelay sensor kinase activity"/>
    <property type="evidence" value="ECO:0007669"/>
    <property type="project" value="InterPro"/>
</dbReference>
<keyword evidence="4" id="KW-1185">Reference proteome</keyword>
<dbReference type="Proteomes" id="UP000215214">
    <property type="component" value="Chromosome TJEJU"/>
</dbReference>
<dbReference type="AlphaFoldDB" id="A0A238U440"/>
<dbReference type="KEGG" id="tje:TJEJU_0005"/>
<evidence type="ECO:0000313" key="4">
    <source>
        <dbReference type="Proteomes" id="UP000215214"/>
    </source>
</evidence>
<feature type="transmembrane region" description="Helical" evidence="1">
    <location>
        <begin position="43"/>
        <end position="63"/>
    </location>
</feature>
<sequence length="345" mass="41021">MIKKRIFIILLHLTFWLLSYLYITSGNLSWNGFGKEEGLLKKAYLYGMFFNALLFYIQVFWLVPKYYVKNKKAMFWGFSIALFFLITYVETYLDVALAVKYRVYSFEPIAAGIIWFYHNSIFHFIYFIVGFYYRFQQEYIKSERVKQELLIENHNAELKYLKAQLNPHFLFNGINSIYHLIGKNNANAKSTLLKFSNLLRYQLYESNTNKIELYKEINYIEEYISIERIRKGEDIVLNLNIDIEKEDNLIMPLLLIPFIENAFKHISNHNEAKNNIISISIVERNHLLKLIVNNSKDSFHHQGKSGGIGLKNVRKRLNLLYKDKYDLNIKSTENTHEVELIMHLN</sequence>